<reference evidence="3" key="1">
    <citation type="submission" date="2025-08" db="UniProtKB">
        <authorList>
            <consortium name="RefSeq"/>
        </authorList>
    </citation>
    <scope>IDENTIFICATION</scope>
    <source>
        <tissue evidence="3">Whole Larva</tissue>
    </source>
</reference>
<dbReference type="GeneID" id="108569342"/>
<evidence type="ECO:0000256" key="1">
    <source>
        <dbReference type="SAM" id="MobiDB-lite"/>
    </source>
</evidence>
<organism evidence="2 3">
    <name type="scientific">Nicrophorus vespilloides</name>
    <name type="common">Boreal carrion beetle</name>
    <dbReference type="NCBI Taxonomy" id="110193"/>
    <lineage>
        <taxon>Eukaryota</taxon>
        <taxon>Metazoa</taxon>
        <taxon>Ecdysozoa</taxon>
        <taxon>Arthropoda</taxon>
        <taxon>Hexapoda</taxon>
        <taxon>Insecta</taxon>
        <taxon>Pterygota</taxon>
        <taxon>Neoptera</taxon>
        <taxon>Endopterygota</taxon>
        <taxon>Coleoptera</taxon>
        <taxon>Polyphaga</taxon>
        <taxon>Staphyliniformia</taxon>
        <taxon>Silphidae</taxon>
        <taxon>Nicrophorinae</taxon>
        <taxon>Nicrophorus</taxon>
    </lineage>
</organism>
<accession>A0ABM1NHP3</accession>
<feature type="compositionally biased region" description="Pro residues" evidence="1">
    <location>
        <begin position="10"/>
        <end position="19"/>
    </location>
</feature>
<feature type="region of interest" description="Disordered" evidence="1">
    <location>
        <begin position="1"/>
        <end position="98"/>
    </location>
</feature>
<feature type="compositionally biased region" description="Low complexity" evidence="1">
    <location>
        <begin position="66"/>
        <end position="80"/>
    </location>
</feature>
<protein>
    <submittedName>
        <fullName evidence="3">Uncharacterized protein</fullName>
    </submittedName>
</protein>
<feature type="compositionally biased region" description="Polar residues" evidence="1">
    <location>
        <begin position="82"/>
        <end position="98"/>
    </location>
</feature>
<keyword evidence="2" id="KW-1185">Reference proteome</keyword>
<proteinExistence type="predicted"/>
<gene>
    <name evidence="3" type="primary">LOC108569342</name>
</gene>
<evidence type="ECO:0000313" key="2">
    <source>
        <dbReference type="Proteomes" id="UP000695000"/>
    </source>
</evidence>
<dbReference type="RefSeq" id="XP_017786343.1">
    <property type="nucleotide sequence ID" value="XM_017930854.1"/>
</dbReference>
<evidence type="ECO:0000313" key="3">
    <source>
        <dbReference type="RefSeq" id="XP_017786343.1"/>
    </source>
</evidence>
<sequence length="98" mass="10662">MDRYMKLPDMQPPSSPTSPSPSKKGSFRKVIRRMISSSSSSKSSSPTSPTASKSCKFFGTEVLDGSRPSSTKSSPRSYRPNSVDQSFLRPQSQGGIVR</sequence>
<name>A0ABM1NHP3_NICVS</name>
<feature type="compositionally biased region" description="Low complexity" evidence="1">
    <location>
        <begin position="36"/>
        <end position="54"/>
    </location>
</feature>
<dbReference type="Proteomes" id="UP000695000">
    <property type="component" value="Unplaced"/>
</dbReference>